<sequence length="326" mass="38598">MTDTRYTYAVARVRALEKYLLDKPTIERLIAAEDGTRILSILRNTEYAEAFNVVENPFDFEDGLSNELNRVLNFLEALSPEPHYIHLLRIPHDFYNLKILIETKYSDEPVDEPFSSLGLTDIEDIQAMIKNKEKKLPKYLTDAADEAIAGMEENENVAKISQIIDRFMWQYLTTEAMMGRHTFFVTLYQKQIDLINIHTFLRLAHAKAEITYLRDMLFDGGSISRDLFLKLFIRPWDIFSEIKEYHDPIMDSWVEERLFWKYEVASDNHILNYLKQANLIFFGPEPLISYYLLKEMETNMLRIIFVARLNHMSENTIRIRLRRNYV</sequence>
<dbReference type="InterPro" id="IPR044911">
    <property type="entry name" value="V-type_ATPase_csu/dsu_dom_3"/>
</dbReference>
<gene>
    <name evidence="4" type="ORF">COZ71_03540</name>
</gene>
<evidence type="ECO:0000256" key="2">
    <source>
        <dbReference type="ARBA" id="ARBA00022448"/>
    </source>
</evidence>
<organism evidence="4 5">
    <name type="scientific">Candidatus Desantisbacteria bacterium CG_4_8_14_3_um_filter_40_12</name>
    <dbReference type="NCBI Taxonomy" id="1974545"/>
    <lineage>
        <taxon>Bacteria</taxon>
        <taxon>Candidatus Desantisiibacteriota</taxon>
    </lineage>
</organism>
<keyword evidence="3" id="KW-0406">Ion transport</keyword>
<evidence type="ECO:0008006" key="6">
    <source>
        <dbReference type="Google" id="ProtNLM"/>
    </source>
</evidence>
<dbReference type="InterPro" id="IPR002843">
    <property type="entry name" value="ATPase_V0-cplx_csu/dsu"/>
</dbReference>
<dbReference type="Pfam" id="PF01992">
    <property type="entry name" value="vATP-synt_AC39"/>
    <property type="match status" value="1"/>
</dbReference>
<dbReference type="PANTHER" id="PTHR38682">
    <property type="entry name" value="V-TYPE ATP SYNTHASE SUBUNIT C"/>
    <property type="match status" value="1"/>
</dbReference>
<dbReference type="Gene3D" id="1.20.1690.10">
    <property type="entry name" value="V-type ATP synthase subunit C domain"/>
    <property type="match status" value="2"/>
</dbReference>
<name>A0A2M7JDE4_9BACT</name>
<dbReference type="SUPFAM" id="SSF103486">
    <property type="entry name" value="V-type ATP synthase subunit C"/>
    <property type="match status" value="1"/>
</dbReference>
<reference evidence="5" key="1">
    <citation type="submission" date="2017-09" db="EMBL/GenBank/DDBJ databases">
        <title>Depth-based differentiation of microbial function through sediment-hosted aquifers and enrichment of novel symbionts in the deep terrestrial subsurface.</title>
        <authorList>
            <person name="Probst A.J."/>
            <person name="Ladd B."/>
            <person name="Jarett J.K."/>
            <person name="Geller-Mcgrath D.E."/>
            <person name="Sieber C.M.K."/>
            <person name="Emerson J.B."/>
            <person name="Anantharaman K."/>
            <person name="Thomas B.C."/>
            <person name="Malmstrom R."/>
            <person name="Stieglmeier M."/>
            <person name="Klingl A."/>
            <person name="Woyke T."/>
            <person name="Ryan C.M."/>
            <person name="Banfield J.F."/>
        </authorList>
    </citation>
    <scope>NUCLEOTIDE SEQUENCE [LARGE SCALE GENOMIC DNA]</scope>
</reference>
<comment type="similarity">
    <text evidence="1">Belongs to the V-ATPase V0D/AC39 subunit family.</text>
</comment>
<dbReference type="PANTHER" id="PTHR38682:SF1">
    <property type="entry name" value="V-TYPE ATP SYNTHASE SUBUNIT C"/>
    <property type="match status" value="1"/>
</dbReference>
<evidence type="ECO:0000256" key="3">
    <source>
        <dbReference type="ARBA" id="ARBA00023065"/>
    </source>
</evidence>
<keyword evidence="2" id="KW-0813">Transport</keyword>
<evidence type="ECO:0000313" key="5">
    <source>
        <dbReference type="Proteomes" id="UP000229297"/>
    </source>
</evidence>
<dbReference type="Gene3D" id="1.10.132.50">
    <property type="entry name" value="ATP synthase (C/AC39) subunit, domain 3"/>
    <property type="match status" value="1"/>
</dbReference>
<dbReference type="InterPro" id="IPR050873">
    <property type="entry name" value="V-ATPase_V0D/AC39_subunit"/>
</dbReference>
<evidence type="ECO:0000256" key="1">
    <source>
        <dbReference type="ARBA" id="ARBA00006709"/>
    </source>
</evidence>
<dbReference type="InterPro" id="IPR036079">
    <property type="entry name" value="ATPase_csu/dsu_sf"/>
</dbReference>
<comment type="caution">
    <text evidence="4">The sequence shown here is derived from an EMBL/GenBank/DDBJ whole genome shotgun (WGS) entry which is preliminary data.</text>
</comment>
<dbReference type="Proteomes" id="UP000229297">
    <property type="component" value="Unassembled WGS sequence"/>
</dbReference>
<proteinExistence type="inferred from homology"/>
<dbReference type="InterPro" id="IPR035067">
    <property type="entry name" value="V-type_ATPase_csu/dsu"/>
</dbReference>
<evidence type="ECO:0000313" key="4">
    <source>
        <dbReference type="EMBL" id="PIX17393.1"/>
    </source>
</evidence>
<protein>
    <recommendedName>
        <fullName evidence="6">V-type ATP synthase subunit C</fullName>
    </recommendedName>
</protein>
<dbReference type="EMBL" id="PFIC01000096">
    <property type="protein sequence ID" value="PIX17393.1"/>
    <property type="molecule type" value="Genomic_DNA"/>
</dbReference>
<accession>A0A2M7JDE4</accession>
<dbReference type="GO" id="GO:0046961">
    <property type="term" value="F:proton-transporting ATPase activity, rotational mechanism"/>
    <property type="evidence" value="ECO:0007669"/>
    <property type="project" value="InterPro"/>
</dbReference>
<dbReference type="AlphaFoldDB" id="A0A2M7JDE4"/>